<gene>
    <name evidence="2" type="primary">Cenpp</name>
</gene>
<evidence type="ECO:0000313" key="2">
    <source>
        <dbReference type="RefSeq" id="XP_073908455.1"/>
    </source>
</evidence>
<sequence length="310" mass="35815">MDAERDEVRALKAEIAALQRACDVLPAPWENTSRIGAPVSFLEKLADLLPKLSKCWHYRKSFQEIHKSDAEGWDSSKDLRSQLGHLKSELSFLSVLTGFNIRNYSMKTEDLTSSEMVGKDIKKVLQRHRLSGNCHMITFQLEFQILEIQTKENLSSVITDLNIIMEPTEHSELSEFVSRAEERRDLLMFFQSLHFFVEWYEYRKHTFKYFKEKYPDTVHLSEGPCSQSMEVRSTSRPGFGLVIVWRIRIDEEGKVSPKLDLLTKVPQRALELDKNRVIETAPLSFRTLLGVLGIEAALECLIKMLCTENN</sequence>
<accession>A0AC58KU59</accession>
<evidence type="ECO:0000313" key="1">
    <source>
        <dbReference type="Proteomes" id="UP001732720"/>
    </source>
</evidence>
<keyword evidence="1" id="KW-1185">Reference proteome</keyword>
<dbReference type="Proteomes" id="UP001732720">
    <property type="component" value="Chromosome 13"/>
</dbReference>
<protein>
    <submittedName>
        <fullName evidence="2">Centromere protein P isoform X1</fullName>
    </submittedName>
</protein>
<dbReference type="RefSeq" id="XP_073908455.1">
    <property type="nucleotide sequence ID" value="XM_074052354.1"/>
</dbReference>
<proteinExistence type="predicted"/>
<organism evidence="1 2">
    <name type="scientific">Castor canadensis</name>
    <name type="common">American beaver</name>
    <dbReference type="NCBI Taxonomy" id="51338"/>
    <lineage>
        <taxon>Eukaryota</taxon>
        <taxon>Metazoa</taxon>
        <taxon>Chordata</taxon>
        <taxon>Craniata</taxon>
        <taxon>Vertebrata</taxon>
        <taxon>Euteleostomi</taxon>
        <taxon>Mammalia</taxon>
        <taxon>Eutheria</taxon>
        <taxon>Euarchontoglires</taxon>
        <taxon>Glires</taxon>
        <taxon>Rodentia</taxon>
        <taxon>Castorimorpha</taxon>
        <taxon>Castoridae</taxon>
        <taxon>Castor</taxon>
    </lineage>
</organism>
<name>A0AC58KU59_CASCN</name>
<reference evidence="2" key="1">
    <citation type="submission" date="2025-08" db="UniProtKB">
        <authorList>
            <consortium name="RefSeq"/>
        </authorList>
    </citation>
    <scope>IDENTIFICATION</scope>
</reference>